<dbReference type="InterPro" id="IPR002575">
    <property type="entry name" value="Aminoglycoside_PTrfase"/>
</dbReference>
<comment type="caution">
    <text evidence="3">The sequence shown here is derived from an EMBL/GenBank/DDBJ whole genome shotgun (WGS) entry which is preliminary data.</text>
</comment>
<evidence type="ECO:0000313" key="4">
    <source>
        <dbReference type="Proteomes" id="UP001239445"/>
    </source>
</evidence>
<dbReference type="PANTHER" id="PTHR21310:SF58">
    <property type="entry name" value="AMINOGLYCOSIDE PHOSPHOTRANSFERASE DOMAIN-CONTAINING PROTEIN"/>
    <property type="match status" value="1"/>
</dbReference>
<evidence type="ECO:0000256" key="1">
    <source>
        <dbReference type="SAM" id="MobiDB-lite"/>
    </source>
</evidence>
<dbReference type="PANTHER" id="PTHR21310">
    <property type="entry name" value="AMINOGLYCOSIDE PHOSPHOTRANSFERASE-RELATED-RELATED"/>
    <property type="match status" value="1"/>
</dbReference>
<keyword evidence="3" id="KW-0418">Kinase</keyword>
<feature type="compositionally biased region" description="Pro residues" evidence="1">
    <location>
        <begin position="20"/>
        <end position="30"/>
    </location>
</feature>
<evidence type="ECO:0000259" key="2">
    <source>
        <dbReference type="Pfam" id="PF01636"/>
    </source>
</evidence>
<dbReference type="EMBL" id="MU839836">
    <property type="protein sequence ID" value="KAK1754183.1"/>
    <property type="molecule type" value="Genomic_DNA"/>
</dbReference>
<feature type="domain" description="Aminoglycoside phosphotransferase" evidence="2">
    <location>
        <begin position="52"/>
        <end position="219"/>
    </location>
</feature>
<dbReference type="SUPFAM" id="SSF56112">
    <property type="entry name" value="Protein kinase-like (PK-like)"/>
    <property type="match status" value="1"/>
</dbReference>
<gene>
    <name evidence="3" type="ORF">QBC47DRAFT_453174</name>
</gene>
<proteinExistence type="predicted"/>
<dbReference type="AlphaFoldDB" id="A0AAJ0F8A2"/>
<reference evidence="3" key="1">
    <citation type="submission" date="2023-06" db="EMBL/GenBank/DDBJ databases">
        <title>Genome-scale phylogeny and comparative genomics of the fungal order Sordariales.</title>
        <authorList>
            <consortium name="Lawrence Berkeley National Laboratory"/>
            <person name="Hensen N."/>
            <person name="Bonometti L."/>
            <person name="Westerberg I."/>
            <person name="Brannstrom I.O."/>
            <person name="Guillou S."/>
            <person name="Cros-Aarteil S."/>
            <person name="Calhoun S."/>
            <person name="Haridas S."/>
            <person name="Kuo A."/>
            <person name="Mondo S."/>
            <person name="Pangilinan J."/>
            <person name="Riley R."/>
            <person name="Labutti K."/>
            <person name="Andreopoulos B."/>
            <person name="Lipzen A."/>
            <person name="Chen C."/>
            <person name="Yanf M."/>
            <person name="Daum C."/>
            <person name="Ng V."/>
            <person name="Clum A."/>
            <person name="Steindorff A."/>
            <person name="Ohm R."/>
            <person name="Martin F."/>
            <person name="Silar P."/>
            <person name="Natvig D."/>
            <person name="Lalanne C."/>
            <person name="Gautier V."/>
            <person name="Ament-Velasquez S.L."/>
            <person name="Kruys A."/>
            <person name="Hutchinson M.I."/>
            <person name="Powell A.J."/>
            <person name="Barry K."/>
            <person name="Miller A.N."/>
            <person name="Grigoriev I.V."/>
            <person name="Debuchy R."/>
            <person name="Gladieux P."/>
            <person name="Thoren M.H."/>
            <person name="Johannesson H."/>
        </authorList>
    </citation>
    <scope>NUCLEOTIDE SEQUENCE</scope>
    <source>
        <strain evidence="3">PSN4</strain>
    </source>
</reference>
<feature type="region of interest" description="Disordered" evidence="1">
    <location>
        <begin position="1"/>
        <end position="31"/>
    </location>
</feature>
<dbReference type="Proteomes" id="UP001239445">
    <property type="component" value="Unassembled WGS sequence"/>
</dbReference>
<dbReference type="Pfam" id="PF01636">
    <property type="entry name" value="APH"/>
    <property type="match status" value="1"/>
</dbReference>
<sequence>MDRLKVRMEQDRSTALFGDNPPPPRQPAPYPEGDIIHHRQHRYIVRHRNGNGAVVTKYTTHSYGMGANNHPNEASVLRFVKENTTIPVPSVISSDWDRITMEYIEGSTLRQAWPTLTDEQRLGILAQLKGYIAQLCALRGKSIGRLDGQGAMVPSIMMRSGGPFTTVAEFHNWLVRPPKGAPNQTIYWHQITKALGKEYPVVFTHGDIAARNIMVQYWEYVFSMRGLDNIDWESLGERVPSLFDQRYDLEYILLHFILQLS</sequence>
<dbReference type="InterPro" id="IPR011009">
    <property type="entry name" value="Kinase-like_dom_sf"/>
</dbReference>
<feature type="compositionally biased region" description="Basic and acidic residues" evidence="1">
    <location>
        <begin position="1"/>
        <end position="12"/>
    </location>
</feature>
<keyword evidence="4" id="KW-1185">Reference proteome</keyword>
<organism evidence="3 4">
    <name type="scientific">Echria macrotheca</name>
    <dbReference type="NCBI Taxonomy" id="438768"/>
    <lineage>
        <taxon>Eukaryota</taxon>
        <taxon>Fungi</taxon>
        <taxon>Dikarya</taxon>
        <taxon>Ascomycota</taxon>
        <taxon>Pezizomycotina</taxon>
        <taxon>Sordariomycetes</taxon>
        <taxon>Sordariomycetidae</taxon>
        <taxon>Sordariales</taxon>
        <taxon>Schizotheciaceae</taxon>
        <taxon>Echria</taxon>
    </lineage>
</organism>
<accession>A0AAJ0F8A2</accession>
<protein>
    <submittedName>
        <fullName evidence="3">Kinase-like domain-containing protein</fullName>
    </submittedName>
</protein>
<dbReference type="InterPro" id="IPR051678">
    <property type="entry name" value="AGP_Transferase"/>
</dbReference>
<dbReference type="GO" id="GO:0016301">
    <property type="term" value="F:kinase activity"/>
    <property type="evidence" value="ECO:0007669"/>
    <property type="project" value="UniProtKB-KW"/>
</dbReference>
<keyword evidence="3" id="KW-0808">Transferase</keyword>
<name>A0AAJ0F8A2_9PEZI</name>
<evidence type="ECO:0000313" key="3">
    <source>
        <dbReference type="EMBL" id="KAK1754183.1"/>
    </source>
</evidence>